<name>A0ABU8UEE7_9ACTN</name>
<dbReference type="EMBL" id="JBBKAM010000004">
    <property type="protein sequence ID" value="MEJ8646267.1"/>
    <property type="molecule type" value="Genomic_DNA"/>
</dbReference>
<organism evidence="2 3">
    <name type="scientific">Streptomyces caledonius</name>
    <dbReference type="NCBI Taxonomy" id="3134107"/>
    <lineage>
        <taxon>Bacteria</taxon>
        <taxon>Bacillati</taxon>
        <taxon>Actinomycetota</taxon>
        <taxon>Actinomycetes</taxon>
        <taxon>Kitasatosporales</taxon>
        <taxon>Streptomycetaceae</taxon>
        <taxon>Streptomyces</taxon>
    </lineage>
</organism>
<feature type="transmembrane region" description="Helical" evidence="1">
    <location>
        <begin position="187"/>
        <end position="208"/>
    </location>
</feature>
<keyword evidence="1" id="KW-1133">Transmembrane helix</keyword>
<evidence type="ECO:0000256" key="1">
    <source>
        <dbReference type="SAM" id="Phobius"/>
    </source>
</evidence>
<reference evidence="2 3" key="1">
    <citation type="submission" date="2024-03" db="EMBL/GenBank/DDBJ databases">
        <title>Novel Streptomyces species of biotechnological and ecological value are a feature of Machair soil.</title>
        <authorList>
            <person name="Prole J.R."/>
            <person name="Goodfellow M."/>
            <person name="Allenby N."/>
            <person name="Ward A.C."/>
        </authorList>
    </citation>
    <scope>NUCLEOTIDE SEQUENCE [LARGE SCALE GENOMIC DNA]</scope>
    <source>
        <strain evidence="2 3">MS1.HAVA.3</strain>
    </source>
</reference>
<feature type="transmembrane region" description="Helical" evidence="1">
    <location>
        <begin position="101"/>
        <end position="120"/>
    </location>
</feature>
<gene>
    <name evidence="2" type="ORF">WKI68_43515</name>
</gene>
<evidence type="ECO:0000313" key="3">
    <source>
        <dbReference type="Proteomes" id="UP001382904"/>
    </source>
</evidence>
<accession>A0ABU8UEE7</accession>
<dbReference type="SUPFAM" id="SSF81324">
    <property type="entry name" value="Voltage-gated potassium channels"/>
    <property type="match status" value="1"/>
</dbReference>
<dbReference type="Gene3D" id="1.10.287.70">
    <property type="match status" value="1"/>
</dbReference>
<sequence>MTGETRWPMAGAVVAAIVLTLLLPDDLRLAPRWVLPLIEGMLLLALIAGDPGRISRRSTALRVVSIALVGVLACSAVWSTVRLVDDLIHGGKETSSAASLLQAGGTVWACTVLAFSLLYFELDSGGAAARAHHMPITPQLAFPQQLTPELNAAHWQPRYIDYLYLALTNATAFSPTDVMPLAPWAKIAMSIQALVSLLILGLVVARAVNVLA</sequence>
<evidence type="ECO:0008006" key="4">
    <source>
        <dbReference type="Google" id="ProtNLM"/>
    </source>
</evidence>
<evidence type="ECO:0000313" key="2">
    <source>
        <dbReference type="EMBL" id="MEJ8646267.1"/>
    </source>
</evidence>
<proteinExistence type="predicted"/>
<comment type="caution">
    <text evidence="2">The sequence shown here is derived from an EMBL/GenBank/DDBJ whole genome shotgun (WGS) entry which is preliminary data.</text>
</comment>
<dbReference type="Proteomes" id="UP001382904">
    <property type="component" value="Unassembled WGS sequence"/>
</dbReference>
<feature type="transmembrane region" description="Helical" evidence="1">
    <location>
        <begin position="7"/>
        <end position="24"/>
    </location>
</feature>
<feature type="transmembrane region" description="Helical" evidence="1">
    <location>
        <begin position="60"/>
        <end position="81"/>
    </location>
</feature>
<protein>
    <recommendedName>
        <fullName evidence="4">DUF1345 domain-containing protein</fullName>
    </recommendedName>
</protein>
<keyword evidence="3" id="KW-1185">Reference proteome</keyword>
<keyword evidence="1" id="KW-0472">Membrane</keyword>
<feature type="transmembrane region" description="Helical" evidence="1">
    <location>
        <begin position="30"/>
        <end position="48"/>
    </location>
</feature>
<keyword evidence="1" id="KW-0812">Transmembrane</keyword>